<gene>
    <name evidence="7" type="ORF">BCF44_101303</name>
</gene>
<evidence type="ECO:0000256" key="1">
    <source>
        <dbReference type="ARBA" id="ARBA00010641"/>
    </source>
</evidence>
<evidence type="ECO:0000256" key="3">
    <source>
        <dbReference type="ARBA" id="ARBA00023082"/>
    </source>
</evidence>
<dbReference type="EMBL" id="QUNO01000001">
    <property type="protein sequence ID" value="REH55283.1"/>
    <property type="molecule type" value="Genomic_DNA"/>
</dbReference>
<evidence type="ECO:0000256" key="2">
    <source>
        <dbReference type="ARBA" id="ARBA00023015"/>
    </source>
</evidence>
<comment type="similarity">
    <text evidence="1">Belongs to the sigma-70 factor family. ECF subfamily.</text>
</comment>
<dbReference type="NCBIfam" id="TIGR02937">
    <property type="entry name" value="sigma70-ECF"/>
    <property type="match status" value="1"/>
</dbReference>
<dbReference type="InterPro" id="IPR014284">
    <property type="entry name" value="RNA_pol_sigma-70_dom"/>
</dbReference>
<dbReference type="SUPFAM" id="SSF88659">
    <property type="entry name" value="Sigma3 and sigma4 domains of RNA polymerase sigma factors"/>
    <property type="match status" value="1"/>
</dbReference>
<dbReference type="Gene3D" id="1.10.10.10">
    <property type="entry name" value="Winged helix-like DNA-binding domain superfamily/Winged helix DNA-binding domain"/>
    <property type="match status" value="1"/>
</dbReference>
<reference evidence="7 8" key="1">
    <citation type="submission" date="2018-08" db="EMBL/GenBank/DDBJ databases">
        <title>Genomic Encyclopedia of Archaeal and Bacterial Type Strains, Phase II (KMG-II): from individual species to whole genera.</title>
        <authorList>
            <person name="Goeker M."/>
        </authorList>
    </citation>
    <scope>NUCLEOTIDE SEQUENCE [LARGE SCALE GENOMIC DNA]</scope>
    <source>
        <strain evidence="7 8">DSM 45791</strain>
    </source>
</reference>
<dbReference type="GO" id="GO:0016987">
    <property type="term" value="F:sigma factor activity"/>
    <property type="evidence" value="ECO:0007669"/>
    <property type="project" value="UniProtKB-KW"/>
</dbReference>
<dbReference type="Gene3D" id="1.10.1740.10">
    <property type="match status" value="1"/>
</dbReference>
<evidence type="ECO:0000313" key="7">
    <source>
        <dbReference type="EMBL" id="REH55283.1"/>
    </source>
</evidence>
<sequence length="193" mass="21096">MQVDTSSGTASAAELLSAAEQGDRAAWRELVARFTPTVWAVARAHRLDRADAADVVQNTWLSLLENMNGIHNPARLAAWLATTARRHSLRVVAARRRETPVDEPRSADLRAEAADVPVVRDAWHAELWRAFTQLSEHCQKVLRVLVHSPELSYEQVAAAVGIAPGSVGPTRGRCLIELRRKAALAGLFAEGAR</sequence>
<name>A0A3E0I968_9PSEU</name>
<dbReference type="InterPro" id="IPR036388">
    <property type="entry name" value="WH-like_DNA-bd_sf"/>
</dbReference>
<keyword evidence="3" id="KW-0731">Sigma factor</keyword>
<protein>
    <submittedName>
        <fullName evidence="7">RNA polymerase sigma factor (Sigma-70 family)</fullName>
    </submittedName>
</protein>
<evidence type="ECO:0000313" key="8">
    <source>
        <dbReference type="Proteomes" id="UP000256269"/>
    </source>
</evidence>
<dbReference type="InterPro" id="IPR039425">
    <property type="entry name" value="RNA_pol_sigma-70-like"/>
</dbReference>
<feature type="domain" description="RNA polymerase sigma-70 region 2" evidence="6">
    <location>
        <begin position="30"/>
        <end position="97"/>
    </location>
</feature>
<evidence type="ECO:0000256" key="4">
    <source>
        <dbReference type="ARBA" id="ARBA00023125"/>
    </source>
</evidence>
<dbReference type="SUPFAM" id="SSF88946">
    <property type="entry name" value="Sigma2 domain of RNA polymerase sigma factors"/>
    <property type="match status" value="1"/>
</dbReference>
<dbReference type="InterPro" id="IPR013325">
    <property type="entry name" value="RNA_pol_sigma_r2"/>
</dbReference>
<keyword evidence="4" id="KW-0238">DNA-binding</keyword>
<dbReference type="InterPro" id="IPR007627">
    <property type="entry name" value="RNA_pol_sigma70_r2"/>
</dbReference>
<comment type="caution">
    <text evidence="7">The sequence shown here is derived from an EMBL/GenBank/DDBJ whole genome shotgun (WGS) entry which is preliminary data.</text>
</comment>
<dbReference type="Proteomes" id="UP000256269">
    <property type="component" value="Unassembled WGS sequence"/>
</dbReference>
<dbReference type="PANTHER" id="PTHR43133">
    <property type="entry name" value="RNA POLYMERASE ECF-TYPE SIGMA FACTO"/>
    <property type="match status" value="1"/>
</dbReference>
<dbReference type="GO" id="GO:0003677">
    <property type="term" value="F:DNA binding"/>
    <property type="evidence" value="ECO:0007669"/>
    <property type="project" value="UniProtKB-KW"/>
</dbReference>
<dbReference type="Pfam" id="PF04542">
    <property type="entry name" value="Sigma70_r2"/>
    <property type="match status" value="1"/>
</dbReference>
<dbReference type="AlphaFoldDB" id="A0A3E0I968"/>
<dbReference type="InterPro" id="IPR013324">
    <property type="entry name" value="RNA_pol_sigma_r3/r4-like"/>
</dbReference>
<proteinExistence type="inferred from homology"/>
<keyword evidence="8" id="KW-1185">Reference proteome</keyword>
<organism evidence="7 8">
    <name type="scientific">Kutzneria buriramensis</name>
    <dbReference type="NCBI Taxonomy" id="1045776"/>
    <lineage>
        <taxon>Bacteria</taxon>
        <taxon>Bacillati</taxon>
        <taxon>Actinomycetota</taxon>
        <taxon>Actinomycetes</taxon>
        <taxon>Pseudonocardiales</taxon>
        <taxon>Pseudonocardiaceae</taxon>
        <taxon>Kutzneria</taxon>
    </lineage>
</organism>
<keyword evidence="2" id="KW-0805">Transcription regulation</keyword>
<evidence type="ECO:0000256" key="5">
    <source>
        <dbReference type="ARBA" id="ARBA00023163"/>
    </source>
</evidence>
<accession>A0A3E0I968</accession>
<dbReference type="RefSeq" id="WP_211352843.1">
    <property type="nucleotide sequence ID" value="NZ_CP144375.1"/>
</dbReference>
<evidence type="ECO:0000259" key="6">
    <source>
        <dbReference type="Pfam" id="PF04542"/>
    </source>
</evidence>
<keyword evidence="5" id="KW-0804">Transcription</keyword>
<dbReference type="PANTHER" id="PTHR43133:SF8">
    <property type="entry name" value="RNA POLYMERASE SIGMA FACTOR HI_1459-RELATED"/>
    <property type="match status" value="1"/>
</dbReference>
<dbReference type="GO" id="GO:0006352">
    <property type="term" value="P:DNA-templated transcription initiation"/>
    <property type="evidence" value="ECO:0007669"/>
    <property type="project" value="InterPro"/>
</dbReference>